<feature type="transmembrane region" description="Helical" evidence="5">
    <location>
        <begin position="130"/>
        <end position="151"/>
    </location>
</feature>
<evidence type="ECO:0000256" key="2">
    <source>
        <dbReference type="ARBA" id="ARBA00022692"/>
    </source>
</evidence>
<gene>
    <name evidence="7" type="ORF">PFICI_09135</name>
</gene>
<dbReference type="OMA" id="NFWLLII"/>
<evidence type="ECO:0000256" key="3">
    <source>
        <dbReference type="ARBA" id="ARBA00022989"/>
    </source>
</evidence>
<dbReference type="Pfam" id="PF07690">
    <property type="entry name" value="MFS_1"/>
    <property type="match status" value="1"/>
</dbReference>
<name>W3X1N9_PESFW</name>
<feature type="transmembrane region" description="Helical" evidence="5">
    <location>
        <begin position="163"/>
        <end position="185"/>
    </location>
</feature>
<feature type="transmembrane region" description="Helical" evidence="5">
    <location>
        <begin position="307"/>
        <end position="326"/>
    </location>
</feature>
<dbReference type="PANTHER" id="PTHR23502:SF153">
    <property type="entry name" value="MULTIDRUG TRANSPORTER, PUTATIVE (AFU_ORTHOLOGUE AFUA_7G00230)-RELATED"/>
    <property type="match status" value="1"/>
</dbReference>
<dbReference type="GeneID" id="19274148"/>
<sequence length="472" mass="51570">MAEKSSPGIPGDSVIVDWESPQDPRMPRNWSTFRKWRNVMLISMLTFVSPFGSSMLAPSMGQVMAEFHCSNTDIESLTVSIYVLGYVFGPLLYAPLSELFGRQLPLLASSALFTITAVACALSVNLPMLIVFRFLSGVVGSAPLSLGPASIGDMFEPQSCGKAMAAWNLPVLFGPALGPLVGSYITQSGGWRWNCWFLAITMGSLFLVAILLLRETHPPTILERHVLKMRKQNHNYTFISVLQPTATPRCTLINAFTRPVKLLLLSPIVLVLSLCSAISYGFIYLLFTSMTSAFTRKYGIGTPQVGLMYLGFGVGNILGNLSLGYLSDRFVKRMAVSTGMKPEYRLIFLIPGSLLMPIGLLIYGWTLEFNLHWMVPEIGLFIFGLGTIYISMPVNTYLVHAFPSCAASATAANTIVRSLLGGLLALCGGRINDAVGDGWGNSILAFIGLGFIFPVFLVYRHGEYLRMHGVTV</sequence>
<feature type="transmembrane region" description="Helical" evidence="5">
    <location>
        <begin position="191"/>
        <end position="213"/>
    </location>
</feature>
<dbReference type="AlphaFoldDB" id="W3X1N9"/>
<dbReference type="FunFam" id="1.20.1250.20:FF:000011">
    <property type="entry name" value="MFS multidrug transporter, putative"/>
    <property type="match status" value="1"/>
</dbReference>
<dbReference type="EMBL" id="KI912114">
    <property type="protein sequence ID" value="ETS79282.1"/>
    <property type="molecule type" value="Genomic_DNA"/>
</dbReference>
<dbReference type="Proteomes" id="UP000030651">
    <property type="component" value="Unassembled WGS sequence"/>
</dbReference>
<dbReference type="GO" id="GO:0022857">
    <property type="term" value="F:transmembrane transporter activity"/>
    <property type="evidence" value="ECO:0007669"/>
    <property type="project" value="InterPro"/>
</dbReference>
<dbReference type="InParanoid" id="W3X1N9"/>
<dbReference type="OrthoDB" id="5296287at2759"/>
<dbReference type="GO" id="GO:0016020">
    <property type="term" value="C:membrane"/>
    <property type="evidence" value="ECO:0007669"/>
    <property type="project" value="UniProtKB-SubCell"/>
</dbReference>
<evidence type="ECO:0000313" key="8">
    <source>
        <dbReference type="Proteomes" id="UP000030651"/>
    </source>
</evidence>
<dbReference type="PROSITE" id="PS50850">
    <property type="entry name" value="MFS"/>
    <property type="match status" value="1"/>
</dbReference>
<accession>W3X1N9</accession>
<dbReference type="InterPro" id="IPR036259">
    <property type="entry name" value="MFS_trans_sf"/>
</dbReference>
<comment type="subcellular location">
    <subcellularLocation>
        <location evidence="1">Membrane</location>
        <topology evidence="1">Multi-pass membrane protein</topology>
    </subcellularLocation>
</comment>
<dbReference type="InterPro" id="IPR011701">
    <property type="entry name" value="MFS"/>
</dbReference>
<evidence type="ECO:0000256" key="4">
    <source>
        <dbReference type="ARBA" id="ARBA00023136"/>
    </source>
</evidence>
<dbReference type="eggNOG" id="KOG0255">
    <property type="taxonomic scope" value="Eukaryota"/>
</dbReference>
<keyword evidence="3 5" id="KW-1133">Transmembrane helix</keyword>
<feature type="transmembrane region" description="Helical" evidence="5">
    <location>
        <begin position="106"/>
        <end position="124"/>
    </location>
</feature>
<evidence type="ECO:0000259" key="6">
    <source>
        <dbReference type="PROSITE" id="PS50850"/>
    </source>
</evidence>
<dbReference type="KEGG" id="pfy:PFICI_09135"/>
<feature type="transmembrane region" description="Helical" evidence="5">
    <location>
        <begin position="439"/>
        <end position="459"/>
    </location>
</feature>
<feature type="domain" description="Major facilitator superfamily (MFS) profile" evidence="6">
    <location>
        <begin position="38"/>
        <end position="465"/>
    </location>
</feature>
<keyword evidence="2 5" id="KW-0812">Transmembrane</keyword>
<feature type="transmembrane region" description="Helical" evidence="5">
    <location>
        <begin position="346"/>
        <end position="365"/>
    </location>
</feature>
<feature type="transmembrane region" description="Helical" evidence="5">
    <location>
        <begin position="38"/>
        <end position="57"/>
    </location>
</feature>
<dbReference type="InterPro" id="IPR020846">
    <property type="entry name" value="MFS_dom"/>
</dbReference>
<dbReference type="Gene3D" id="1.20.1250.20">
    <property type="entry name" value="MFS general substrate transporter like domains"/>
    <property type="match status" value="1"/>
</dbReference>
<dbReference type="CDD" id="cd17323">
    <property type="entry name" value="MFS_Tpo1_MDR_like"/>
    <property type="match status" value="1"/>
</dbReference>
<protein>
    <recommendedName>
        <fullName evidence="6">Major facilitator superfamily (MFS) profile domain-containing protein</fullName>
    </recommendedName>
</protein>
<reference evidence="8" key="1">
    <citation type="journal article" date="2015" name="BMC Genomics">
        <title>Genomic and transcriptomic analysis of the endophytic fungus Pestalotiopsis fici reveals its lifestyle and high potential for synthesis of natural products.</title>
        <authorList>
            <person name="Wang X."/>
            <person name="Zhang X."/>
            <person name="Liu L."/>
            <person name="Xiang M."/>
            <person name="Wang W."/>
            <person name="Sun X."/>
            <person name="Che Y."/>
            <person name="Guo L."/>
            <person name="Liu G."/>
            <person name="Guo L."/>
            <person name="Wang C."/>
            <person name="Yin W.B."/>
            <person name="Stadler M."/>
            <person name="Zhang X."/>
            <person name="Liu X."/>
        </authorList>
    </citation>
    <scope>NUCLEOTIDE SEQUENCE [LARGE SCALE GENOMIC DNA]</scope>
    <source>
        <strain evidence="8">W106-1 / CGMCC3.15140</strain>
    </source>
</reference>
<organism evidence="7 8">
    <name type="scientific">Pestalotiopsis fici (strain W106-1 / CGMCC3.15140)</name>
    <dbReference type="NCBI Taxonomy" id="1229662"/>
    <lineage>
        <taxon>Eukaryota</taxon>
        <taxon>Fungi</taxon>
        <taxon>Dikarya</taxon>
        <taxon>Ascomycota</taxon>
        <taxon>Pezizomycotina</taxon>
        <taxon>Sordariomycetes</taxon>
        <taxon>Xylariomycetidae</taxon>
        <taxon>Amphisphaeriales</taxon>
        <taxon>Sporocadaceae</taxon>
        <taxon>Pestalotiopsis</taxon>
    </lineage>
</organism>
<keyword evidence="8" id="KW-1185">Reference proteome</keyword>
<feature type="transmembrane region" description="Helical" evidence="5">
    <location>
        <begin position="77"/>
        <end position="94"/>
    </location>
</feature>
<evidence type="ECO:0000256" key="1">
    <source>
        <dbReference type="ARBA" id="ARBA00004141"/>
    </source>
</evidence>
<keyword evidence="4 5" id="KW-0472">Membrane</keyword>
<feature type="transmembrane region" description="Helical" evidence="5">
    <location>
        <begin position="262"/>
        <end position="287"/>
    </location>
</feature>
<evidence type="ECO:0000256" key="5">
    <source>
        <dbReference type="SAM" id="Phobius"/>
    </source>
</evidence>
<dbReference type="PANTHER" id="PTHR23502">
    <property type="entry name" value="MAJOR FACILITATOR SUPERFAMILY"/>
    <property type="match status" value="1"/>
</dbReference>
<dbReference type="HOGENOM" id="CLU_008455_1_1_1"/>
<dbReference type="SUPFAM" id="SSF103473">
    <property type="entry name" value="MFS general substrate transporter"/>
    <property type="match status" value="1"/>
</dbReference>
<dbReference type="RefSeq" id="XP_007835907.1">
    <property type="nucleotide sequence ID" value="XM_007837716.1"/>
</dbReference>
<evidence type="ECO:0000313" key="7">
    <source>
        <dbReference type="EMBL" id="ETS79282.1"/>
    </source>
</evidence>
<proteinExistence type="predicted"/>